<feature type="domain" description="SLH" evidence="3">
    <location>
        <begin position="89"/>
        <end position="152"/>
    </location>
</feature>
<dbReference type="eggNOG" id="COG1657">
    <property type="taxonomic scope" value="Bacteria"/>
</dbReference>
<name>A6TVN4_ALKMQ</name>
<dbReference type="PROSITE" id="PS51272">
    <property type="entry name" value="SLH"/>
    <property type="match status" value="2"/>
</dbReference>
<organism evidence="4 5">
    <name type="scientific">Alkaliphilus metalliredigens (strain QYMF)</name>
    <dbReference type="NCBI Taxonomy" id="293826"/>
    <lineage>
        <taxon>Bacteria</taxon>
        <taxon>Bacillati</taxon>
        <taxon>Bacillota</taxon>
        <taxon>Clostridia</taxon>
        <taxon>Peptostreptococcales</taxon>
        <taxon>Natronincolaceae</taxon>
        <taxon>Alkaliphilus</taxon>
    </lineage>
</organism>
<keyword evidence="2" id="KW-0732">Signal</keyword>
<dbReference type="STRING" id="293826.Amet_4171"/>
<dbReference type="RefSeq" id="WP_012065200.1">
    <property type="nucleotide sequence ID" value="NC_009633.1"/>
</dbReference>
<keyword evidence="1" id="KW-0677">Repeat</keyword>
<feature type="chain" id="PRO_5002702539" evidence="2">
    <location>
        <begin position="36"/>
        <end position="325"/>
    </location>
</feature>
<protein>
    <submittedName>
        <fullName evidence="4">S-layer domain protein</fullName>
    </submittedName>
</protein>
<evidence type="ECO:0000313" key="5">
    <source>
        <dbReference type="Proteomes" id="UP000001572"/>
    </source>
</evidence>
<dbReference type="EMBL" id="CP000724">
    <property type="protein sequence ID" value="ABR50252.1"/>
    <property type="molecule type" value="Genomic_DNA"/>
</dbReference>
<reference evidence="5" key="1">
    <citation type="journal article" date="2016" name="Genome Announc.">
        <title>Complete genome sequence of Alkaliphilus metalliredigens strain QYMF, an alkaliphilic and metal-reducing bacterium isolated from borax-contaminated leachate ponds.</title>
        <authorList>
            <person name="Hwang C."/>
            <person name="Copeland A."/>
            <person name="Lucas S."/>
            <person name="Lapidus A."/>
            <person name="Barry K."/>
            <person name="Detter J.C."/>
            <person name="Glavina Del Rio T."/>
            <person name="Hammon N."/>
            <person name="Israni S."/>
            <person name="Dalin E."/>
            <person name="Tice H."/>
            <person name="Pitluck S."/>
            <person name="Chertkov O."/>
            <person name="Brettin T."/>
            <person name="Bruce D."/>
            <person name="Han C."/>
            <person name="Schmutz J."/>
            <person name="Larimer F."/>
            <person name="Land M.L."/>
            <person name="Hauser L."/>
            <person name="Kyrpides N."/>
            <person name="Mikhailova N."/>
            <person name="Ye Q."/>
            <person name="Zhou J."/>
            <person name="Richardson P."/>
            <person name="Fields M.W."/>
        </authorList>
    </citation>
    <scope>NUCLEOTIDE SEQUENCE [LARGE SCALE GENOMIC DNA]</scope>
    <source>
        <strain evidence="5">QYMF</strain>
    </source>
</reference>
<dbReference type="Proteomes" id="UP000001572">
    <property type="component" value="Chromosome"/>
</dbReference>
<feature type="signal peptide" evidence="2">
    <location>
        <begin position="1"/>
        <end position="35"/>
    </location>
</feature>
<feature type="domain" description="SLH" evidence="3">
    <location>
        <begin position="155"/>
        <end position="217"/>
    </location>
</feature>
<evidence type="ECO:0000313" key="4">
    <source>
        <dbReference type="EMBL" id="ABR50252.1"/>
    </source>
</evidence>
<dbReference type="Pfam" id="PF00395">
    <property type="entry name" value="SLH"/>
    <property type="match status" value="2"/>
</dbReference>
<dbReference type="AlphaFoldDB" id="A6TVN4"/>
<keyword evidence="5" id="KW-1185">Reference proteome</keyword>
<evidence type="ECO:0000256" key="1">
    <source>
        <dbReference type="ARBA" id="ARBA00022737"/>
    </source>
</evidence>
<sequence>MFVKNQRSKKSKTFLVLTIVLSLLATNMKITTVHAYNNFWSGEAIADFIHNKVDVSILDDNKYTENITREELAELIISMYAIGTQTNKEDIPLKENPFKDTDSIDVQRAYSLGLIKGISKDEYAPMSNITREELAIVIAKFLNINGIDTDVSGNLNNFSDEKDISKWAYNAMLYCVNEGIIKGFNNRLDPKLPTTIEQALIILDKIALRYEWFTPSKDSYYDGFFVPRDTELNIFVRGDVSPLIEWGEIKSREKLENDLYYMLNSKLEDTVQINDLIKIIINTESYYSSGNTQDFIKFFEIDGTTFRVISSYDSSETWVNINSFQ</sequence>
<evidence type="ECO:0000256" key="2">
    <source>
        <dbReference type="SAM" id="SignalP"/>
    </source>
</evidence>
<accession>A6TVN4</accession>
<dbReference type="KEGG" id="amt:Amet_4171"/>
<evidence type="ECO:0000259" key="3">
    <source>
        <dbReference type="PROSITE" id="PS51272"/>
    </source>
</evidence>
<gene>
    <name evidence="4" type="ordered locus">Amet_4171</name>
</gene>
<proteinExistence type="predicted"/>
<dbReference type="HOGENOM" id="CLU_862492_0_0_9"/>
<dbReference type="InterPro" id="IPR001119">
    <property type="entry name" value="SLH_dom"/>
</dbReference>